<dbReference type="SUPFAM" id="SSF52151">
    <property type="entry name" value="FabD/lysophospholipase-like"/>
    <property type="match status" value="1"/>
</dbReference>
<dbReference type="InterPro" id="IPR047156">
    <property type="entry name" value="Teg/CotR/CapV-like"/>
</dbReference>
<comment type="caution">
    <text evidence="4">The sequence shown here is derived from an EMBL/GenBank/DDBJ whole genome shotgun (WGS) entry which is preliminary data.</text>
</comment>
<dbReference type="Proteomes" id="UP000269265">
    <property type="component" value="Unassembled WGS sequence"/>
</dbReference>
<dbReference type="Gene3D" id="3.40.1090.10">
    <property type="entry name" value="Cytosolic phospholipase A2 catalytic domain"/>
    <property type="match status" value="1"/>
</dbReference>
<dbReference type="PANTHER" id="PTHR24138:SF12">
    <property type="entry name" value="PATATIN FAMILY PROTEIN"/>
    <property type="match status" value="1"/>
</dbReference>
<dbReference type="PROSITE" id="PS51635">
    <property type="entry name" value="PNPLA"/>
    <property type="match status" value="1"/>
</dbReference>
<keyword evidence="5" id="KW-1185">Reference proteome</keyword>
<proteinExistence type="predicted"/>
<evidence type="ECO:0000313" key="5">
    <source>
        <dbReference type="Proteomes" id="UP000269265"/>
    </source>
</evidence>
<dbReference type="AlphaFoldDB" id="A0A3R8U2S1"/>
<organism evidence="4 5">
    <name type="scientific">Aquabacterium soli</name>
    <dbReference type="NCBI Taxonomy" id="2493092"/>
    <lineage>
        <taxon>Bacteria</taxon>
        <taxon>Pseudomonadati</taxon>
        <taxon>Pseudomonadota</taxon>
        <taxon>Betaproteobacteria</taxon>
        <taxon>Burkholderiales</taxon>
        <taxon>Aquabacterium</taxon>
    </lineage>
</organism>
<keyword evidence="1 2" id="KW-0443">Lipid metabolism</keyword>
<dbReference type="Pfam" id="PF01734">
    <property type="entry name" value="Patatin"/>
    <property type="match status" value="1"/>
</dbReference>
<dbReference type="PANTHER" id="PTHR24138">
    <property type="entry name" value="INTRACELLLAR PHOSPHOLIPASE A FAMILY"/>
    <property type="match status" value="1"/>
</dbReference>
<dbReference type="GO" id="GO:0016042">
    <property type="term" value="P:lipid catabolic process"/>
    <property type="evidence" value="ECO:0007669"/>
    <property type="project" value="UniProtKB-UniRule"/>
</dbReference>
<feature type="short sequence motif" description="GXSXG" evidence="2">
    <location>
        <begin position="57"/>
        <end position="61"/>
    </location>
</feature>
<feature type="domain" description="PNPLA" evidence="3">
    <location>
        <begin position="21"/>
        <end position="200"/>
    </location>
</feature>
<accession>A0A3R8U2S1</accession>
<dbReference type="RefSeq" id="WP_125244014.1">
    <property type="nucleotide sequence ID" value="NZ_RSED01000011.1"/>
</dbReference>
<dbReference type="InterPro" id="IPR016035">
    <property type="entry name" value="Acyl_Trfase/lysoPLipase"/>
</dbReference>
<keyword evidence="2" id="KW-0442">Lipid degradation</keyword>
<protein>
    <submittedName>
        <fullName evidence="4">Patatin</fullName>
    </submittedName>
</protein>
<name>A0A3R8U2S1_9BURK</name>
<feature type="short sequence motif" description="GXGXXG" evidence="2">
    <location>
        <begin position="25"/>
        <end position="30"/>
    </location>
</feature>
<keyword evidence="2" id="KW-0378">Hydrolase</keyword>
<gene>
    <name evidence="4" type="ORF">EIP75_14535</name>
</gene>
<evidence type="ECO:0000256" key="2">
    <source>
        <dbReference type="PROSITE-ProRule" id="PRU01161"/>
    </source>
</evidence>
<sequence length="343" mass="37813">MSAPAPCSASQPDQNKVFQVLALSGGGYRGLYTAKVLADIEQELQGPIATKFDLITGTSIGGILALALALEIRAQTMVDLFVKHGEDIFKKRWSFLGMVRAPYSPASLKAQLEAPEVFGDRLLGACLHPVMVPSINYTTGEPVVFKTGHHPTFKRDHKHRLVDIGLATSAAPAYFPRHVFNGGQYVDGGLFANSPGLLALHESQHFFGRDIKHIRMLSIGTMSSKFTVDPRHNRQGGAYDWGGWNPSNMPKRLFGLSISAQEVLTDKVLEHRLENRYLRIDDDLFDERARAVALDKADAHAREVLLGAAIERSKRCISDPRLLAFLEHSPPKSVFFHGEHASP</sequence>
<feature type="active site" description="Proton acceptor" evidence="2">
    <location>
        <position position="187"/>
    </location>
</feature>
<dbReference type="GO" id="GO:0016787">
    <property type="term" value="F:hydrolase activity"/>
    <property type="evidence" value="ECO:0007669"/>
    <property type="project" value="UniProtKB-UniRule"/>
</dbReference>
<feature type="short sequence motif" description="DGA/G" evidence="2">
    <location>
        <begin position="187"/>
        <end position="189"/>
    </location>
</feature>
<evidence type="ECO:0000313" key="4">
    <source>
        <dbReference type="EMBL" id="RRS03475.1"/>
    </source>
</evidence>
<feature type="active site" description="Nucleophile" evidence="2">
    <location>
        <position position="59"/>
    </location>
</feature>
<dbReference type="NCBIfam" id="NF041079">
    <property type="entry name" value="CBASS_lipase"/>
    <property type="match status" value="1"/>
</dbReference>
<dbReference type="CDD" id="cd07199">
    <property type="entry name" value="Pat17_PNPLA8_PNPLA9_like"/>
    <property type="match status" value="1"/>
</dbReference>
<evidence type="ECO:0000259" key="3">
    <source>
        <dbReference type="PROSITE" id="PS51635"/>
    </source>
</evidence>
<evidence type="ECO:0000256" key="1">
    <source>
        <dbReference type="ARBA" id="ARBA00023098"/>
    </source>
</evidence>
<dbReference type="OrthoDB" id="9807112at2"/>
<reference evidence="4 5" key="1">
    <citation type="submission" date="2018-12" db="EMBL/GenBank/DDBJ databases">
        <title>The whole draft genome of Aquabacterium sp. SJQ9.</title>
        <authorList>
            <person name="Sun L."/>
            <person name="Gao X."/>
            <person name="Chen W."/>
            <person name="Huang K."/>
        </authorList>
    </citation>
    <scope>NUCLEOTIDE SEQUENCE [LARGE SCALE GENOMIC DNA]</scope>
    <source>
        <strain evidence="4 5">SJQ9</strain>
    </source>
</reference>
<dbReference type="InterPro" id="IPR002641">
    <property type="entry name" value="PNPLA_dom"/>
</dbReference>
<dbReference type="EMBL" id="RSED01000011">
    <property type="protein sequence ID" value="RRS03475.1"/>
    <property type="molecule type" value="Genomic_DNA"/>
</dbReference>